<evidence type="ECO:0000256" key="1">
    <source>
        <dbReference type="SAM" id="Phobius"/>
    </source>
</evidence>
<organism evidence="2 3">
    <name type="scientific">Aquibacillus halophilus</name>
    <dbReference type="NCBI Taxonomy" id="930132"/>
    <lineage>
        <taxon>Bacteria</taxon>
        <taxon>Bacillati</taxon>
        <taxon>Bacillota</taxon>
        <taxon>Bacilli</taxon>
        <taxon>Bacillales</taxon>
        <taxon>Bacillaceae</taxon>
        <taxon>Aquibacillus</taxon>
    </lineage>
</organism>
<dbReference type="EMBL" id="WJNG01000018">
    <property type="protein sequence ID" value="MRH44713.1"/>
    <property type="molecule type" value="Genomic_DNA"/>
</dbReference>
<reference evidence="2" key="1">
    <citation type="submission" date="2019-11" db="EMBL/GenBank/DDBJ databases">
        <authorList>
            <person name="Li J."/>
        </authorList>
    </citation>
    <scope>NUCLEOTIDE SEQUENCE</scope>
    <source>
        <strain evidence="2">B6B</strain>
    </source>
</reference>
<dbReference type="OrthoDB" id="1649278at2"/>
<keyword evidence="1" id="KW-0812">Transmembrane</keyword>
<keyword evidence="3" id="KW-1185">Reference proteome</keyword>
<dbReference type="PIRSF" id="PIRSF021383">
    <property type="entry name" value="YunB"/>
    <property type="match status" value="1"/>
</dbReference>
<proteinExistence type="predicted"/>
<dbReference type="Pfam" id="PF09560">
    <property type="entry name" value="Spore_YunB"/>
    <property type="match status" value="1"/>
</dbReference>
<sequence length="256" mass="28369">MMIKRRVTPPPAKHIFMVTVIFFLIATVISIIIINEGIKPVLMDIATTRTEQYANKAMGIAVNKRISEDLDTTNLVEGQTNDEGRVVNYIFNTDVENQIQRDIHYRVETFLDRIEKGDIPGPGAPLDVEIEPEEELPIDKVKENQNLLEIPIGQVLGIPLLANLGPTVPVNIKTLGIVSTEITDEFVESGINGAYINILVHIEVEVSVVIPFASAPIKLEQDIPITRIFEPGDVPQYYNKGGNNDPSLSIPIDPLK</sequence>
<dbReference type="NCBIfam" id="TIGR02832">
    <property type="entry name" value="spo_yunB"/>
    <property type="match status" value="1"/>
</dbReference>
<evidence type="ECO:0000313" key="3">
    <source>
        <dbReference type="Proteomes" id="UP000799092"/>
    </source>
</evidence>
<accession>A0A6A8DGC8</accession>
<evidence type="ECO:0000313" key="2">
    <source>
        <dbReference type="EMBL" id="MRH44713.1"/>
    </source>
</evidence>
<dbReference type="AlphaFoldDB" id="A0A6A8DGC8"/>
<dbReference type="InterPro" id="IPR014197">
    <property type="entry name" value="Sporulation_prot_YunB"/>
</dbReference>
<dbReference type="Proteomes" id="UP000799092">
    <property type="component" value="Unassembled WGS sequence"/>
</dbReference>
<feature type="transmembrane region" description="Helical" evidence="1">
    <location>
        <begin position="12"/>
        <end position="34"/>
    </location>
</feature>
<name>A0A6A8DGC8_9BACI</name>
<keyword evidence="1" id="KW-0472">Membrane</keyword>
<keyword evidence="1" id="KW-1133">Transmembrane helix</keyword>
<gene>
    <name evidence="2" type="primary">yunB</name>
    <name evidence="2" type="ORF">GH741_18865</name>
</gene>
<comment type="caution">
    <text evidence="2">The sequence shown here is derived from an EMBL/GenBank/DDBJ whole genome shotgun (WGS) entry which is preliminary data.</text>
</comment>
<protein>
    <submittedName>
        <fullName evidence="2">Sporulation protein YunB</fullName>
    </submittedName>
</protein>